<feature type="compositionally biased region" description="Acidic residues" evidence="1">
    <location>
        <begin position="48"/>
        <end position="72"/>
    </location>
</feature>
<reference evidence="3" key="1">
    <citation type="journal article" date="2021" name="Genome Biol. Evol.">
        <title>A High-Quality Reference Genome for a Parasitic Bivalve with Doubly Uniparental Inheritance (Bivalvia: Unionida).</title>
        <authorList>
            <person name="Smith C.H."/>
        </authorList>
    </citation>
    <scope>NUCLEOTIDE SEQUENCE</scope>
    <source>
        <strain evidence="3">CHS0354</strain>
    </source>
</reference>
<dbReference type="Proteomes" id="UP001195483">
    <property type="component" value="Unassembled WGS sequence"/>
</dbReference>
<feature type="compositionally biased region" description="Basic and acidic residues" evidence="1">
    <location>
        <begin position="35"/>
        <end position="47"/>
    </location>
</feature>
<accession>A0AAE0W5I9</accession>
<dbReference type="InterPro" id="IPR036465">
    <property type="entry name" value="vWFA_dom_sf"/>
</dbReference>
<dbReference type="InterPro" id="IPR002035">
    <property type="entry name" value="VWF_A"/>
</dbReference>
<evidence type="ECO:0000313" key="3">
    <source>
        <dbReference type="EMBL" id="KAK3601859.1"/>
    </source>
</evidence>
<feature type="region of interest" description="Disordered" evidence="1">
    <location>
        <begin position="1216"/>
        <end position="1245"/>
    </location>
</feature>
<evidence type="ECO:0000259" key="2">
    <source>
        <dbReference type="PROSITE" id="PS50234"/>
    </source>
</evidence>
<reference evidence="3" key="3">
    <citation type="submission" date="2023-05" db="EMBL/GenBank/DDBJ databases">
        <authorList>
            <person name="Smith C.H."/>
        </authorList>
    </citation>
    <scope>NUCLEOTIDE SEQUENCE</scope>
    <source>
        <strain evidence="3">CHS0354</strain>
        <tissue evidence="3">Mantle</tissue>
    </source>
</reference>
<organism evidence="3 4">
    <name type="scientific">Potamilus streckersoni</name>
    <dbReference type="NCBI Taxonomy" id="2493646"/>
    <lineage>
        <taxon>Eukaryota</taxon>
        <taxon>Metazoa</taxon>
        <taxon>Spiralia</taxon>
        <taxon>Lophotrochozoa</taxon>
        <taxon>Mollusca</taxon>
        <taxon>Bivalvia</taxon>
        <taxon>Autobranchia</taxon>
        <taxon>Heteroconchia</taxon>
        <taxon>Palaeoheterodonta</taxon>
        <taxon>Unionida</taxon>
        <taxon>Unionoidea</taxon>
        <taxon>Unionidae</taxon>
        <taxon>Ambleminae</taxon>
        <taxon>Lampsilini</taxon>
        <taxon>Potamilus</taxon>
    </lineage>
</organism>
<keyword evidence="4" id="KW-1185">Reference proteome</keyword>
<dbReference type="AlphaFoldDB" id="A0AAE0W5I9"/>
<dbReference type="CDD" id="cd00198">
    <property type="entry name" value="vWFA"/>
    <property type="match status" value="1"/>
</dbReference>
<dbReference type="PANTHER" id="PTHR46478">
    <property type="entry name" value="VON WILLEBRAND FACTOR A DOMAIN-CONTAINING PROTEIN 3A"/>
    <property type="match status" value="1"/>
</dbReference>
<comment type="caution">
    <text evidence="3">The sequence shown here is derived from an EMBL/GenBank/DDBJ whole genome shotgun (WGS) entry which is preliminary data.</text>
</comment>
<feature type="domain" description="VWFA" evidence="2">
    <location>
        <begin position="1003"/>
        <end position="1180"/>
    </location>
</feature>
<feature type="region of interest" description="Disordered" evidence="1">
    <location>
        <begin position="786"/>
        <end position="835"/>
    </location>
</feature>
<dbReference type="Gene3D" id="3.40.50.410">
    <property type="entry name" value="von Willebrand factor, type A domain"/>
    <property type="match status" value="3"/>
</dbReference>
<dbReference type="PROSITE" id="PS50234">
    <property type="entry name" value="VWFA"/>
    <property type="match status" value="1"/>
</dbReference>
<dbReference type="SMART" id="SM00327">
    <property type="entry name" value="VWA"/>
    <property type="match status" value="2"/>
</dbReference>
<feature type="compositionally biased region" description="Polar residues" evidence="1">
    <location>
        <begin position="1216"/>
        <end position="1225"/>
    </location>
</feature>
<dbReference type="SUPFAM" id="SSF53300">
    <property type="entry name" value="vWA-like"/>
    <property type="match status" value="3"/>
</dbReference>
<evidence type="ECO:0000256" key="1">
    <source>
        <dbReference type="SAM" id="MobiDB-lite"/>
    </source>
</evidence>
<name>A0AAE0W5I9_9BIVA</name>
<sequence>MDIFGRGSRGRNSNLDGLEEEHREPFSRRKRHAAKEKADEENEKISDKEEEDDNKVSDKEEEDDETDTDVDLPDSPTDPQVPWQDVPIKGARPPHPLMVTHVNQTHDLQRLRHAEAAINAEYQTSEEWLKIHSVEYMKLTLKDLIDKGKIGRLEPDHRTGKASQHIQFDAYDVNEFEYKLNLAIEMYTKRIKWLLQGSKRVFGNIHANRIVILADSSDANTGFGRLTAFQESLLHLIDEQVSQKKGIYLVSFGTDVDPLWPCVRDVNCRIIEEAKEFVMRMSPKGGCNLLKAMKHVYKLEDIDSIVIILGSVPDQSAELLCDYIYQMGVGRNIPLHAVAYDCSNHMTNLTLRSLAEASGGRYHCYTASCEEQIYTGTDISIILKEIQKVQDIINRIKEMRQGMMGSALISIMDEISTEVSKLPQSRFLPRPPGHDSPLKIEFQKFHPKTSVEWIRQHGLKAKKLDLYQVLAPNAYSYKEEFIPIIKKAVQSQVHEKAMVQFQWHDGTVKNVHVDMSQLFEYQKQLAATVSLYESRIDWLASGSRRIFGTVVEKNIVILVDMSVSNVSYLVHIQHSLRLLMEQQISNKEFFNVIAFGSATVAWRPTMMKPTAKNLQDAWRWVLDLQCGGSRNFLSAFRMAVENEEELSHKTTVEGIYLFTSGVPDQHIDSCTAYIEECTSGQGIKLHAILFNVDDYDANGAIPGRYANITRTAECLRSMAHCSGGRFHWIRETGIIESDDIQYVTSEVDKCLNFSRKVQMLVDSVKKKYRERYHHYEDMKALPAPEYTKLRALPPPPRQALKQIKAKEGDSDDEKKVSPQRPSSAKSLEKPLLSLRRPISAKDPMERVKNKKILRSSFFMDATKNKVGDGTGTVYKKYPETKSVRKIIARPTLPDHEDIMTTKEWIRIYSMSKLKLDLNKLVAGPDCKHKENHVKTLSKNVSAKYCDIFPSINVKGTIKHLQLLPHELEEYEVQVERVLRRYLKRLQWLLSGSRRVFGTVVHKKCIFLIDTSGSMEPYMEELKRELASLIWDQLYRQGVKFNMVQFSGACEAWKSNVQPATQENCHDAIKWTSRLEASGNTCTLEALKMAFADYDIDAIYLLTDGKPDTSTSMVLREVSKMNEDRHVQVNAISFNCSDNTANNFLRLLATETGGRYHRCQSDFDAQLFAHKLLSEGFADAEYPHLPDLEGDDLRRLGEEIALARKYIAQARQYRSLYNTKTTSTEKPQPKEKLTPFRAGRPRSSER</sequence>
<gene>
    <name evidence="3" type="ORF">CHS0354_041782</name>
</gene>
<feature type="compositionally biased region" description="Basic and acidic residues" evidence="1">
    <location>
        <begin position="804"/>
        <end position="816"/>
    </location>
</feature>
<proteinExistence type="predicted"/>
<dbReference type="Pfam" id="PF13768">
    <property type="entry name" value="VWA_3"/>
    <property type="match status" value="3"/>
</dbReference>
<evidence type="ECO:0000313" key="4">
    <source>
        <dbReference type="Proteomes" id="UP001195483"/>
    </source>
</evidence>
<reference evidence="3" key="2">
    <citation type="journal article" date="2021" name="Genome Biol. Evol.">
        <title>Developing a high-quality reference genome for a parasitic bivalve with doubly uniparental inheritance (Bivalvia: Unionida).</title>
        <authorList>
            <person name="Smith C.H."/>
        </authorList>
    </citation>
    <scope>NUCLEOTIDE SEQUENCE</scope>
    <source>
        <strain evidence="3">CHS0354</strain>
        <tissue evidence="3">Mantle</tissue>
    </source>
</reference>
<protein>
    <recommendedName>
        <fullName evidence="2">VWFA domain-containing protein</fullName>
    </recommendedName>
</protein>
<dbReference type="EMBL" id="JAEAOA010002350">
    <property type="protein sequence ID" value="KAK3601859.1"/>
    <property type="molecule type" value="Genomic_DNA"/>
</dbReference>
<dbReference type="PANTHER" id="PTHR46478:SF1">
    <property type="entry name" value="VON WILLEBRAND FACTOR A DOMAIN-CONTAINING PROTEIN 3A"/>
    <property type="match status" value="1"/>
</dbReference>
<feature type="region of interest" description="Disordered" evidence="1">
    <location>
        <begin position="1"/>
        <end position="88"/>
    </location>
</feature>